<dbReference type="EMBL" id="FWFN01000001">
    <property type="protein sequence ID" value="SLN11101.1"/>
    <property type="molecule type" value="Genomic_DNA"/>
</dbReference>
<evidence type="ECO:0000313" key="3">
    <source>
        <dbReference type="Proteomes" id="UP000193963"/>
    </source>
</evidence>
<organism evidence="2 3">
    <name type="scientific">Pseudooceanicola marinus</name>
    <dbReference type="NCBI Taxonomy" id="396013"/>
    <lineage>
        <taxon>Bacteria</taxon>
        <taxon>Pseudomonadati</taxon>
        <taxon>Pseudomonadota</taxon>
        <taxon>Alphaproteobacteria</taxon>
        <taxon>Rhodobacterales</taxon>
        <taxon>Paracoccaceae</taxon>
        <taxon>Pseudooceanicola</taxon>
    </lineage>
</organism>
<dbReference type="RefSeq" id="WP_085886065.1">
    <property type="nucleotide sequence ID" value="NZ_FWFN01000001.1"/>
</dbReference>
<sequence>MRKISFALLGIALLPTLAATPVVAKSTGGTIAQALSAASRALDDDGSSEPVDVPEGMVSAVDPDGVAAALQALGYKAEMDVDGIGDPLIRSAAEGANYRIYFFGCSDNTNCDSLMFSAGFDLTDGMGVTAINDWNSDAVITRGYLDDEDDPYLEMYLLTGRGDGISTEVFEAAVGEWNQSLARFQDAIDW</sequence>
<evidence type="ECO:0008006" key="4">
    <source>
        <dbReference type="Google" id="ProtNLM"/>
    </source>
</evidence>
<keyword evidence="1" id="KW-0732">Signal</keyword>
<reference evidence="2 3" key="1">
    <citation type="submission" date="2017-03" db="EMBL/GenBank/DDBJ databases">
        <authorList>
            <person name="Afonso C.L."/>
            <person name="Miller P.J."/>
            <person name="Scott M.A."/>
            <person name="Spackman E."/>
            <person name="Goraichik I."/>
            <person name="Dimitrov K.M."/>
            <person name="Suarez D.L."/>
            <person name="Swayne D.E."/>
        </authorList>
    </citation>
    <scope>NUCLEOTIDE SEQUENCE [LARGE SCALE GENOMIC DNA]</scope>
    <source>
        <strain evidence="2 3">CECT 7751</strain>
    </source>
</reference>
<dbReference type="InterPro" id="IPR019660">
    <property type="entry name" value="Put_sensory_transdc_reg_YbjN"/>
</dbReference>
<protein>
    <recommendedName>
        <fullName evidence="4">YbjN domain-containing protein</fullName>
    </recommendedName>
</protein>
<gene>
    <name evidence="2" type="ORF">PSM7751_00126</name>
</gene>
<dbReference type="CDD" id="cd17511">
    <property type="entry name" value="YbjN_AmyR-like"/>
    <property type="match status" value="1"/>
</dbReference>
<feature type="signal peptide" evidence="1">
    <location>
        <begin position="1"/>
        <end position="24"/>
    </location>
</feature>
<feature type="chain" id="PRO_5013185728" description="YbjN domain-containing protein" evidence="1">
    <location>
        <begin position="25"/>
        <end position="190"/>
    </location>
</feature>
<dbReference type="OrthoDB" id="33037at2"/>
<evidence type="ECO:0000256" key="1">
    <source>
        <dbReference type="SAM" id="SignalP"/>
    </source>
</evidence>
<dbReference type="AlphaFoldDB" id="A0A1X6Y5L4"/>
<proteinExistence type="predicted"/>
<name>A0A1X6Y5L4_9RHOB</name>
<dbReference type="Pfam" id="PF10722">
    <property type="entry name" value="YbjN"/>
    <property type="match status" value="1"/>
</dbReference>
<evidence type="ECO:0000313" key="2">
    <source>
        <dbReference type="EMBL" id="SLN11101.1"/>
    </source>
</evidence>
<accession>A0A1X6Y5L4</accession>
<keyword evidence="3" id="KW-1185">Reference proteome</keyword>
<dbReference type="Proteomes" id="UP000193963">
    <property type="component" value="Unassembled WGS sequence"/>
</dbReference>